<dbReference type="AlphaFoldDB" id="A0A6G7PTZ1"/>
<dbReference type="KEGG" id="tav:G4V39_02160"/>
<evidence type="ECO:0000313" key="2">
    <source>
        <dbReference type="Proteomes" id="UP000502179"/>
    </source>
</evidence>
<gene>
    <name evidence="1" type="ORF">G4V39_02160</name>
</gene>
<name>A0A6G7PTZ1_9BACT</name>
<dbReference type="SUPFAM" id="SSF48695">
    <property type="entry name" value="Multiheme cytochromes"/>
    <property type="match status" value="1"/>
</dbReference>
<proteinExistence type="predicted"/>
<protein>
    <submittedName>
        <fullName evidence="1">Uncharacterized protein</fullName>
    </submittedName>
</protein>
<dbReference type="EMBL" id="CP048877">
    <property type="protein sequence ID" value="QIJ71149.1"/>
    <property type="molecule type" value="Genomic_DNA"/>
</dbReference>
<dbReference type="InterPro" id="IPR036280">
    <property type="entry name" value="Multihaem_cyt_sf"/>
</dbReference>
<sequence>MARKKNDSPRQIDLTSFEFVAVCGSCHPGGGPAETDRGGRRYDDFMRERGYLPGGINDYDGDYFRSFWTRSGVLEADCLICHLPGYRFKERAEQIKRWNFKWAATAGGGLGKVLGSVKEGQSPKVIYDLKKFLPDGRFRPRFTREVPSKNCLFCHRRGDTLKRATAYLARDDVHLRAGLKCVDCHWAGSRAGDSRIFGRERHEIGKGDDPGGFVRDDLDGSVRPCLDCHGQGRYGAPKVRHLGLPLRHLEKIACQGCHVARRSIRAALIQEATVLNQSPEIRPPLKRVWSLYGPDGRPWNFFALFDLGNLTTSFDYAPEKGWYKGKIWPLNRVHTLWVGLKTADQEAIKPLPMKVIFGLWRVYFESRGRRYSELSRIVDDNKDGFPEVNRPEEIRAILSALREYYRPSEGERIVLVRDAAYTEDGSVWQPLFRFPWEASPYASTFKISHNILPARAALGAKGCTECHSFKSEFFYRPTLTDLWGRDGELLWEPNYKVLGYSHLAVWSGSLRQEILEPLLYYGTLVGLFLIGLSLVLWASPAGNKEAFLARASRRIFLLMVLVALLGPTVIVLLGRFLTPLAMARVALFHKLVAPLAVVGAFGVFLKMEDRGAGLYLALGLITFQAVTGLGLVFLQGANLRQILFTLHDLGAMAAMGAAAMAFMAWVFRRRPPEAP</sequence>
<evidence type="ECO:0000313" key="1">
    <source>
        <dbReference type="EMBL" id="QIJ71149.1"/>
    </source>
</evidence>
<reference evidence="1 2" key="1">
    <citation type="submission" date="2020-02" db="EMBL/GenBank/DDBJ databases">
        <title>Genome analysis of Thermosulfuriphilus ammonigenes ST65T, an anaerobic thermophilic chemolithoautotrophic bacterium isolated from a deep-sea hydrothermal vent.</title>
        <authorList>
            <person name="Slobodkina G."/>
            <person name="Allioux M."/>
            <person name="Merkel A."/>
            <person name="Alain K."/>
            <person name="Jebbar M."/>
            <person name="Slobodkin A."/>
        </authorList>
    </citation>
    <scope>NUCLEOTIDE SEQUENCE [LARGE SCALE GENOMIC DNA]</scope>
    <source>
        <strain evidence="1 2">ST65</strain>
    </source>
</reference>
<dbReference type="Proteomes" id="UP000502179">
    <property type="component" value="Chromosome"/>
</dbReference>
<dbReference type="RefSeq" id="WP_166031371.1">
    <property type="nucleotide sequence ID" value="NZ_CP048877.1"/>
</dbReference>
<accession>A0A6G7PTZ1</accession>
<keyword evidence="2" id="KW-1185">Reference proteome</keyword>
<organism evidence="1 2">
    <name type="scientific">Thermosulfuriphilus ammonigenes</name>
    <dbReference type="NCBI Taxonomy" id="1936021"/>
    <lineage>
        <taxon>Bacteria</taxon>
        <taxon>Pseudomonadati</taxon>
        <taxon>Thermodesulfobacteriota</taxon>
        <taxon>Thermodesulfobacteria</taxon>
        <taxon>Thermodesulfobacteriales</taxon>
        <taxon>Thermodesulfobacteriaceae</taxon>
        <taxon>Thermosulfuriphilus</taxon>
    </lineage>
</organism>